<accession>A0ABV7KVG3</accession>
<evidence type="ECO:0000259" key="6">
    <source>
        <dbReference type="PROSITE" id="PS50893"/>
    </source>
</evidence>
<keyword evidence="3" id="KW-0547">Nucleotide-binding</keyword>
<keyword evidence="2" id="KW-0813">Transport</keyword>
<comment type="caution">
    <text evidence="7">The sequence shown here is derived from an EMBL/GenBank/DDBJ whole genome shotgun (WGS) entry which is preliminary data.</text>
</comment>
<dbReference type="PANTHER" id="PTHR43820:SF4">
    <property type="entry name" value="HIGH-AFFINITY BRANCHED-CHAIN AMINO ACID TRANSPORT ATP-BINDING PROTEIN LIVF"/>
    <property type="match status" value="1"/>
</dbReference>
<protein>
    <submittedName>
        <fullName evidence="7">ABC transporter ATP-binding protein</fullName>
    </submittedName>
</protein>
<feature type="domain" description="ABC transporter" evidence="6">
    <location>
        <begin position="2"/>
        <end position="234"/>
    </location>
</feature>
<dbReference type="PANTHER" id="PTHR43820">
    <property type="entry name" value="HIGH-AFFINITY BRANCHED-CHAIN AMINO ACID TRANSPORT ATP-BINDING PROTEIN LIVF"/>
    <property type="match status" value="1"/>
</dbReference>
<dbReference type="InterPro" id="IPR003439">
    <property type="entry name" value="ABC_transporter-like_ATP-bd"/>
</dbReference>
<evidence type="ECO:0000256" key="5">
    <source>
        <dbReference type="ARBA" id="ARBA00022970"/>
    </source>
</evidence>
<evidence type="ECO:0000256" key="2">
    <source>
        <dbReference type="ARBA" id="ARBA00022448"/>
    </source>
</evidence>
<reference evidence="8" key="1">
    <citation type="journal article" date="2019" name="Int. J. Syst. Evol. Microbiol.">
        <title>The Global Catalogue of Microorganisms (GCM) 10K type strain sequencing project: providing services to taxonomists for standard genome sequencing and annotation.</title>
        <authorList>
            <consortium name="The Broad Institute Genomics Platform"/>
            <consortium name="The Broad Institute Genome Sequencing Center for Infectious Disease"/>
            <person name="Wu L."/>
            <person name="Ma J."/>
        </authorList>
    </citation>
    <scope>NUCLEOTIDE SEQUENCE [LARGE SCALE GENOMIC DNA]</scope>
    <source>
        <strain evidence="8">KCTC 42964</strain>
    </source>
</reference>
<evidence type="ECO:0000256" key="1">
    <source>
        <dbReference type="ARBA" id="ARBA00005417"/>
    </source>
</evidence>
<comment type="similarity">
    <text evidence="1">Belongs to the ABC transporter superfamily.</text>
</comment>
<dbReference type="PROSITE" id="PS00211">
    <property type="entry name" value="ABC_TRANSPORTER_1"/>
    <property type="match status" value="1"/>
</dbReference>
<keyword evidence="8" id="KW-1185">Reference proteome</keyword>
<dbReference type="Gene3D" id="3.40.50.300">
    <property type="entry name" value="P-loop containing nucleotide triphosphate hydrolases"/>
    <property type="match status" value="1"/>
</dbReference>
<evidence type="ECO:0000313" key="8">
    <source>
        <dbReference type="Proteomes" id="UP001595528"/>
    </source>
</evidence>
<dbReference type="SUPFAM" id="SSF52540">
    <property type="entry name" value="P-loop containing nucleoside triphosphate hydrolases"/>
    <property type="match status" value="1"/>
</dbReference>
<organism evidence="7 8">
    <name type="scientific">Marinibaculum pumilum</name>
    <dbReference type="NCBI Taxonomy" id="1766165"/>
    <lineage>
        <taxon>Bacteria</taxon>
        <taxon>Pseudomonadati</taxon>
        <taxon>Pseudomonadota</taxon>
        <taxon>Alphaproteobacteria</taxon>
        <taxon>Rhodospirillales</taxon>
        <taxon>Rhodospirillaceae</taxon>
        <taxon>Marinibaculum</taxon>
    </lineage>
</organism>
<name>A0ABV7KVG3_9PROT</name>
<sequence length="238" mass="25398">MLKVEDLHYAYDGAIAVAGVSLEVGDTEIVALLGANGAGKSTTVKCIAGAQRPARGRIAFNGAELAGRPSHHVVRHGITLVPEGRMIFPQLSVVDNLEMGAYAVRDQKAKAQSMDFVLDLFPRLAERRSQLAGLMSGGEQQMLAIARGLMSAPKLVILDEPSLGLMPTLVQGLFDLVRSIRDRGIGILLVEQNVHQSLRICDRGYVLEKGQVVLSGTGRELLADDFVQKAFLGTGAAA</sequence>
<evidence type="ECO:0000256" key="4">
    <source>
        <dbReference type="ARBA" id="ARBA00022840"/>
    </source>
</evidence>
<evidence type="ECO:0000313" key="7">
    <source>
        <dbReference type="EMBL" id="MFC3226373.1"/>
    </source>
</evidence>
<dbReference type="InterPro" id="IPR003593">
    <property type="entry name" value="AAA+_ATPase"/>
</dbReference>
<dbReference type="RefSeq" id="WP_379898364.1">
    <property type="nucleotide sequence ID" value="NZ_JBHRTR010000011.1"/>
</dbReference>
<dbReference type="Proteomes" id="UP001595528">
    <property type="component" value="Unassembled WGS sequence"/>
</dbReference>
<keyword evidence="4 7" id="KW-0067">ATP-binding</keyword>
<keyword evidence="5" id="KW-0029">Amino-acid transport</keyword>
<dbReference type="Pfam" id="PF00005">
    <property type="entry name" value="ABC_tran"/>
    <property type="match status" value="1"/>
</dbReference>
<dbReference type="GO" id="GO:0005524">
    <property type="term" value="F:ATP binding"/>
    <property type="evidence" value="ECO:0007669"/>
    <property type="project" value="UniProtKB-KW"/>
</dbReference>
<gene>
    <name evidence="7" type="ORF">ACFOGJ_03985</name>
</gene>
<dbReference type="EMBL" id="JBHRTR010000011">
    <property type="protein sequence ID" value="MFC3226373.1"/>
    <property type="molecule type" value="Genomic_DNA"/>
</dbReference>
<dbReference type="InterPro" id="IPR017871">
    <property type="entry name" value="ABC_transporter-like_CS"/>
</dbReference>
<dbReference type="PROSITE" id="PS50893">
    <property type="entry name" value="ABC_TRANSPORTER_2"/>
    <property type="match status" value="1"/>
</dbReference>
<dbReference type="InterPro" id="IPR027417">
    <property type="entry name" value="P-loop_NTPase"/>
</dbReference>
<evidence type="ECO:0000256" key="3">
    <source>
        <dbReference type="ARBA" id="ARBA00022741"/>
    </source>
</evidence>
<proteinExistence type="inferred from homology"/>
<dbReference type="CDD" id="cd03224">
    <property type="entry name" value="ABC_TM1139_LivF_branched"/>
    <property type="match status" value="1"/>
</dbReference>
<dbReference type="InterPro" id="IPR052156">
    <property type="entry name" value="BCAA_Transport_ATP-bd_LivF"/>
</dbReference>
<dbReference type="SMART" id="SM00382">
    <property type="entry name" value="AAA"/>
    <property type="match status" value="1"/>
</dbReference>